<keyword evidence="12" id="KW-1185">Reference proteome</keyword>
<keyword evidence="3" id="KW-0597">Phosphoprotein</keyword>
<evidence type="ECO:0000256" key="6">
    <source>
        <dbReference type="ARBA" id="ARBA00022777"/>
    </source>
</evidence>
<dbReference type="InterPro" id="IPR036890">
    <property type="entry name" value="HATPase_C_sf"/>
</dbReference>
<evidence type="ECO:0000256" key="1">
    <source>
        <dbReference type="ARBA" id="ARBA00000085"/>
    </source>
</evidence>
<gene>
    <name evidence="11" type="ORF">HMPREF0281_00870</name>
</gene>
<evidence type="ECO:0000313" key="11">
    <source>
        <dbReference type="EMBL" id="EFG81884.1"/>
    </source>
</evidence>
<evidence type="ECO:0000256" key="7">
    <source>
        <dbReference type="ARBA" id="ARBA00022840"/>
    </source>
</evidence>
<dbReference type="GO" id="GO:0016301">
    <property type="term" value="F:kinase activity"/>
    <property type="evidence" value="ECO:0007669"/>
    <property type="project" value="UniProtKB-KW"/>
</dbReference>
<dbReference type="Proteomes" id="UP000006015">
    <property type="component" value="Unassembled WGS sequence"/>
</dbReference>
<dbReference type="PANTHER" id="PTHR24421">
    <property type="entry name" value="NITRATE/NITRITE SENSOR PROTEIN NARX-RELATED"/>
    <property type="match status" value="1"/>
</dbReference>
<comment type="caution">
    <text evidence="11">The sequence shown here is derived from an EMBL/GenBank/DDBJ whole genome shotgun (WGS) entry which is preliminary data.</text>
</comment>
<dbReference type="EC" id="2.7.13.3" evidence="2"/>
<feature type="domain" description="Signal transduction histidine kinase subgroup 3 dimerisation and phosphoacceptor" evidence="10">
    <location>
        <begin position="179"/>
        <end position="242"/>
    </location>
</feature>
<sequence>MMHTYSVMDLREKMPKLVPPISLWIGIFGVIAFAINFYVTPEAFMRPWIVVATALTIFLMFLVAWFPRLAWLGCLVLYGYMMAQPEIGVPALILMTPIIGTVVAYRGYIVAAVVGTLFLWYVGSVDVFYGRYLPVDWLAFALSGLILCLPVAIGYSLYRSGWQQKQLKKQWDTDVKTRRETLGRILHDSVASSLTSLIMRLEAMSMQKSLDDETRQEMVDLAEQARLSMKEVRELLHTLSTDDSPRPHEPAPSVVAQVQLMAGALKEHGFTVKISGNISDLRLTADDLVVLQEVLRELSTNIVKYAEPASTVVINFADTSASVMLKISNVPSTGQHRTLLTSGMGIPALSQVMESMGGSLAIVSSLEQWTTELDIPRECGE</sequence>
<protein>
    <recommendedName>
        <fullName evidence="2">histidine kinase</fullName>
        <ecNumber evidence="2">2.7.13.3</ecNumber>
    </recommendedName>
</protein>
<keyword evidence="9" id="KW-1133">Transmembrane helix</keyword>
<organism evidence="11 12">
    <name type="scientific">Corynebacterium ammoniagenes DSM 20306</name>
    <dbReference type="NCBI Taxonomy" id="649754"/>
    <lineage>
        <taxon>Bacteria</taxon>
        <taxon>Bacillati</taxon>
        <taxon>Actinomycetota</taxon>
        <taxon>Actinomycetes</taxon>
        <taxon>Mycobacteriales</taxon>
        <taxon>Corynebacteriaceae</taxon>
        <taxon>Corynebacterium</taxon>
    </lineage>
</organism>
<dbReference type="Pfam" id="PF07730">
    <property type="entry name" value="HisKA_3"/>
    <property type="match status" value="1"/>
</dbReference>
<feature type="transmembrane region" description="Helical" evidence="9">
    <location>
        <begin position="137"/>
        <end position="158"/>
    </location>
</feature>
<evidence type="ECO:0000256" key="9">
    <source>
        <dbReference type="SAM" id="Phobius"/>
    </source>
</evidence>
<keyword evidence="8" id="KW-0902">Two-component regulatory system</keyword>
<dbReference type="Gene3D" id="1.20.5.1930">
    <property type="match status" value="1"/>
</dbReference>
<proteinExistence type="predicted"/>
<evidence type="ECO:0000256" key="2">
    <source>
        <dbReference type="ARBA" id="ARBA00012438"/>
    </source>
</evidence>
<dbReference type="SUPFAM" id="SSF55874">
    <property type="entry name" value="ATPase domain of HSP90 chaperone/DNA topoisomerase II/histidine kinase"/>
    <property type="match status" value="1"/>
</dbReference>
<feature type="transmembrane region" description="Helical" evidence="9">
    <location>
        <begin position="92"/>
        <end position="122"/>
    </location>
</feature>
<keyword evidence="7" id="KW-0067">ATP-binding</keyword>
<keyword evidence="4" id="KW-0808">Transferase</keyword>
<keyword evidence="6 11" id="KW-0418">Kinase</keyword>
<name>A0ABP2IEC4_CORAM</name>
<dbReference type="Gene3D" id="3.30.565.10">
    <property type="entry name" value="Histidine kinase-like ATPase, C-terminal domain"/>
    <property type="match status" value="1"/>
</dbReference>
<feature type="transmembrane region" description="Helical" evidence="9">
    <location>
        <begin position="21"/>
        <end position="39"/>
    </location>
</feature>
<reference evidence="11 12" key="1">
    <citation type="submission" date="2010-04" db="EMBL/GenBank/DDBJ databases">
        <authorList>
            <person name="Weinstock G."/>
            <person name="Sodergren E."/>
            <person name="Clifton S."/>
            <person name="Fulton L."/>
            <person name="Fulton B."/>
            <person name="Courtney L."/>
            <person name="Fronick C."/>
            <person name="Harrison M."/>
            <person name="Strong C."/>
            <person name="Farmer C."/>
            <person name="Delahaunty K."/>
            <person name="Markovic C."/>
            <person name="Hall O."/>
            <person name="Minx P."/>
            <person name="Tomlinson C."/>
            <person name="Mitreva M."/>
            <person name="Hou S."/>
            <person name="Wollam A."/>
            <person name="Pepin K.H."/>
            <person name="Johnson M."/>
            <person name="Bhonagiri V."/>
            <person name="Zhang X."/>
            <person name="Suruliraj S."/>
            <person name="Warren W."/>
            <person name="Chinwalla A."/>
            <person name="Mardis E.R."/>
            <person name="Wilson R.K."/>
        </authorList>
    </citation>
    <scope>NUCLEOTIDE SEQUENCE [LARGE SCALE GENOMIC DNA]</scope>
    <source>
        <strain evidence="11 12">DSM 20306</strain>
    </source>
</reference>
<evidence type="ECO:0000313" key="12">
    <source>
        <dbReference type="Proteomes" id="UP000006015"/>
    </source>
</evidence>
<keyword evidence="5" id="KW-0547">Nucleotide-binding</keyword>
<comment type="catalytic activity">
    <reaction evidence="1">
        <text>ATP + protein L-histidine = ADP + protein N-phospho-L-histidine.</text>
        <dbReference type="EC" id="2.7.13.3"/>
    </reaction>
</comment>
<dbReference type="InterPro" id="IPR050482">
    <property type="entry name" value="Sensor_HK_TwoCompSys"/>
</dbReference>
<dbReference type="PANTHER" id="PTHR24421:SF10">
    <property type="entry name" value="NITRATE_NITRITE SENSOR PROTEIN NARQ"/>
    <property type="match status" value="1"/>
</dbReference>
<dbReference type="InterPro" id="IPR011712">
    <property type="entry name" value="Sig_transdc_His_kin_sub3_dim/P"/>
</dbReference>
<evidence type="ECO:0000256" key="8">
    <source>
        <dbReference type="ARBA" id="ARBA00023012"/>
    </source>
</evidence>
<evidence type="ECO:0000256" key="5">
    <source>
        <dbReference type="ARBA" id="ARBA00022741"/>
    </source>
</evidence>
<feature type="transmembrane region" description="Helical" evidence="9">
    <location>
        <begin position="51"/>
        <end position="80"/>
    </location>
</feature>
<keyword evidence="9" id="KW-0812">Transmembrane</keyword>
<dbReference type="EMBL" id="ADNS01000005">
    <property type="protein sequence ID" value="EFG81884.1"/>
    <property type="molecule type" value="Genomic_DNA"/>
</dbReference>
<evidence type="ECO:0000256" key="3">
    <source>
        <dbReference type="ARBA" id="ARBA00022553"/>
    </source>
</evidence>
<keyword evidence="9" id="KW-0472">Membrane</keyword>
<accession>A0ABP2IEC4</accession>
<evidence type="ECO:0000256" key="4">
    <source>
        <dbReference type="ARBA" id="ARBA00022679"/>
    </source>
</evidence>
<evidence type="ECO:0000259" key="10">
    <source>
        <dbReference type="Pfam" id="PF07730"/>
    </source>
</evidence>